<evidence type="ECO:0000256" key="2">
    <source>
        <dbReference type="SAM" id="MobiDB-lite"/>
    </source>
</evidence>
<dbReference type="Gramene" id="MELO3C005216.2.1">
    <property type="protein sequence ID" value="MELO3C005216.2.1"/>
    <property type="gene ID" value="MELO3C005216.2"/>
</dbReference>
<dbReference type="GO" id="GO:0098562">
    <property type="term" value="C:cytoplasmic side of membrane"/>
    <property type="evidence" value="ECO:0007669"/>
    <property type="project" value="EnsemblPlants"/>
</dbReference>
<dbReference type="GO" id="GO:0009707">
    <property type="term" value="C:chloroplast outer membrane"/>
    <property type="evidence" value="ECO:0007669"/>
    <property type="project" value="EnsemblPlants"/>
</dbReference>
<gene>
    <name evidence="5" type="primary">LOC103504079</name>
    <name evidence="3" type="synonym">103504079</name>
</gene>
<dbReference type="RefSeq" id="XP_008466740.1">
    <property type="nucleotide sequence ID" value="XM_008468518.2"/>
</dbReference>
<dbReference type="SMR" id="A0A1S3CRX6"/>
<evidence type="ECO:0000313" key="4">
    <source>
        <dbReference type="Proteomes" id="UP001652600"/>
    </source>
</evidence>
<dbReference type="PANTHER" id="PTHR43215">
    <property type="entry name" value="RADIAL SPOKE HEAD 1 HOMOLOG"/>
    <property type="match status" value="1"/>
</dbReference>
<dbReference type="KEGG" id="cmo:103504079"/>
<evidence type="ECO:0000313" key="3">
    <source>
        <dbReference type="EnsemblPlants" id="MELO3C005216.2.1"/>
    </source>
</evidence>
<keyword evidence="1" id="KW-0677">Repeat</keyword>
<dbReference type="GO" id="GO:0010020">
    <property type="term" value="P:chloroplast fission"/>
    <property type="evidence" value="ECO:0007669"/>
    <property type="project" value="EnsemblPlants"/>
</dbReference>
<dbReference type="eggNOG" id="KOG0231">
    <property type="taxonomic scope" value="Eukaryota"/>
</dbReference>
<organism evidence="4 5">
    <name type="scientific">Cucumis melo</name>
    <name type="common">Muskmelon</name>
    <dbReference type="NCBI Taxonomy" id="3656"/>
    <lineage>
        <taxon>Eukaryota</taxon>
        <taxon>Viridiplantae</taxon>
        <taxon>Streptophyta</taxon>
        <taxon>Embryophyta</taxon>
        <taxon>Tracheophyta</taxon>
        <taxon>Spermatophyta</taxon>
        <taxon>Magnoliopsida</taxon>
        <taxon>eudicotyledons</taxon>
        <taxon>Gunneridae</taxon>
        <taxon>Pentapetalae</taxon>
        <taxon>rosids</taxon>
        <taxon>fabids</taxon>
        <taxon>Cucurbitales</taxon>
        <taxon>Cucurbitaceae</taxon>
        <taxon>Benincaseae</taxon>
        <taxon>Cucumis</taxon>
    </lineage>
</organism>
<dbReference type="EnsemblPlants" id="MELO3C005216.2.1">
    <property type="protein sequence ID" value="MELO3C005216.2.1"/>
    <property type="gene ID" value="MELO3C005216.2"/>
</dbReference>
<evidence type="ECO:0000256" key="1">
    <source>
        <dbReference type="ARBA" id="ARBA00022737"/>
    </source>
</evidence>
<feature type="compositionally biased region" description="Low complexity" evidence="2">
    <location>
        <begin position="461"/>
        <end position="472"/>
    </location>
</feature>
<keyword evidence="4" id="KW-1185">Reference proteome</keyword>
<dbReference type="GO" id="GO:0005525">
    <property type="term" value="F:GTP binding"/>
    <property type="evidence" value="ECO:0007669"/>
    <property type="project" value="InterPro"/>
</dbReference>
<dbReference type="Proteomes" id="UP001652600">
    <property type="component" value="Chromosome 9"/>
</dbReference>
<name>A0A1S3CRX6_CUCME</name>
<reference evidence="5" key="2">
    <citation type="submission" date="2025-04" db="UniProtKB">
        <authorList>
            <consortium name="RefSeq"/>
        </authorList>
    </citation>
    <scope>IDENTIFICATION</scope>
</reference>
<dbReference type="GeneID" id="103504079"/>
<dbReference type="GO" id="GO:0005829">
    <property type="term" value="C:cytosol"/>
    <property type="evidence" value="ECO:0007669"/>
    <property type="project" value="TreeGrafter"/>
</dbReference>
<proteinExistence type="predicted"/>
<dbReference type="AlphaFoldDB" id="A0A1S3CRX6"/>
<dbReference type="PRINTS" id="PR00423">
    <property type="entry name" value="CELLDVISFTSZ"/>
</dbReference>
<dbReference type="OrthoDB" id="270720at2759"/>
<dbReference type="InParanoid" id="A0A1S3CRX6"/>
<sequence>MAPLIMELPVTNAFPPLLRSSLCPCPCSSISTPSLFFHRRKMFLRFAEYRNSYPFLHTTPNGSLSNASGRSNNERDIWDDYEFVEVIGIGSRKEAVLDFCLESALRTSSLRFWQIVRHDSSKVQLLQRFVEKDYSPRMIDVPLSLLSCPKAVILVVSAGYGFDYLAAVDMLRTIRSANGFTVTIVLKPFSFEGKRRQDEVKHLVGRLKEHTSFLIDIDTDRLLEKDLVTLDDAVRSANNAVLLAINSMSIVKSEMIIKFVDEPQNDLKELGVMDVMEILENLKEGKIGFGAGHNFRTSILKSIYDCPFLTVHLKDLKGMVVCIVASSSIIDDNDKSTLLKTFREVTTYTGKVILSIIQDLNMEPNFLMTTVLIVGSTKQQSSKNSSILSRLAQRFPLVFKLLWKPQEPYMEAEKSDMPEDASPSNVRQSSDSEVDVTKIASEGIDKDFYHGTEPENCQTTSNGSDLVSSSDSEQLEAGLLETDVNSSLPFSSGISRGASLRRDPLHRWNLGPGHQIAQQWARERAADAELASALDNISIFDLPVGVRPSEEVQDKALPNPEMKYEKKSKASISTSIFSSQNSLTDASLEVIKEFYDTSSAFLKGKSADIPKKQGLLSVRAASMLEAERDSPKKWSPVMELQYRGGVYRGRCQGGLPEGKGRLVLQDGSIYDGMWRYGMRSGQGTVYFNNGDMFQGSWRDDVMHGKGWFYFHTGDRWFANFWKGKAYGEGRFYSKSGDVIFGHFQDGWRHGDFLCINVDGSRYIEVWNEGYLMGRENLDSGADTA</sequence>
<dbReference type="InterPro" id="IPR003409">
    <property type="entry name" value="MORN"/>
</dbReference>
<dbReference type="SUPFAM" id="SSF82185">
    <property type="entry name" value="Histone H3 K4-specific methyltransferase SET7/9 N-terminal domain"/>
    <property type="match status" value="1"/>
</dbReference>
<dbReference type="InterPro" id="IPR003008">
    <property type="entry name" value="Tubulin_FtsZ_GTPase"/>
</dbReference>
<dbReference type="SUPFAM" id="SSF52490">
    <property type="entry name" value="Tubulin nucleotide-binding domain-like"/>
    <property type="match status" value="1"/>
</dbReference>
<feature type="region of interest" description="Disordered" evidence="2">
    <location>
        <begin position="411"/>
        <end position="473"/>
    </location>
</feature>
<dbReference type="Gene3D" id="3.40.50.1440">
    <property type="entry name" value="Tubulin/FtsZ, GTPase domain"/>
    <property type="match status" value="1"/>
</dbReference>
<dbReference type="Pfam" id="PF02493">
    <property type="entry name" value="MORN"/>
    <property type="match status" value="3"/>
</dbReference>
<dbReference type="Gene3D" id="2.20.110.10">
    <property type="entry name" value="Histone H3 K4-specific methyltransferase SET7/9 N-terminal domain"/>
    <property type="match status" value="1"/>
</dbReference>
<dbReference type="GO" id="GO:0009570">
    <property type="term" value="C:chloroplast stroma"/>
    <property type="evidence" value="ECO:0007669"/>
    <property type="project" value="EnsemblPlants"/>
</dbReference>
<dbReference type="SMART" id="SM00698">
    <property type="entry name" value="MORN"/>
    <property type="match status" value="3"/>
</dbReference>
<accession>A0A1S3CRX6</accession>
<feature type="compositionally biased region" description="Polar residues" evidence="2">
    <location>
        <begin position="422"/>
        <end position="431"/>
    </location>
</feature>
<dbReference type="InterPro" id="IPR036525">
    <property type="entry name" value="Tubulin/FtsZ_GTPase_sf"/>
</dbReference>
<protein>
    <submittedName>
        <fullName evidence="5">Protein ACCUMULATION AND REPLICATION OF CHLOROPLASTS 3 isoform X1</fullName>
    </submittedName>
</protein>
<dbReference type="PANTHER" id="PTHR43215:SF15">
    <property type="entry name" value="PROTEIN ACCUMULATION AND REPLICATION OF CHLOROPLASTS 3, CHLOROPLASTIC"/>
    <property type="match status" value="1"/>
</dbReference>
<evidence type="ECO:0000313" key="5">
    <source>
        <dbReference type="RefSeq" id="XP_008466740.1"/>
    </source>
</evidence>
<feature type="compositionally biased region" description="Basic and acidic residues" evidence="2">
    <location>
        <begin position="443"/>
        <end position="453"/>
    </location>
</feature>
<reference evidence="3" key="1">
    <citation type="submission" date="2023-03" db="UniProtKB">
        <authorList>
            <consortium name="EnsemblPlants"/>
        </authorList>
    </citation>
    <scope>IDENTIFICATION</scope>
</reference>